<dbReference type="STRING" id="1313296.SAMN05661091_1784"/>
<sequence>MQAILKELTRNMNFTHDLKQDIQLFLISNHCPKTAEHCMEVGTEARRVATLFNADPDEAEIGGWLHDISAVIPNNERIAAAKELQIDILAEEEAFPMIIHQKISKVMAKEIFKITNAEILDAVGCHTTLRRNSSKLDQVLFVADKIAWDQSGIPPYIQELHRNLEVSLTYGAFSYINYLWERKESLKVIHPWLRDAYEELNDLLKPQRT</sequence>
<dbReference type="GO" id="GO:0000166">
    <property type="term" value="F:nucleotide binding"/>
    <property type="evidence" value="ECO:0007669"/>
    <property type="project" value="UniProtKB-KW"/>
</dbReference>
<dbReference type="InterPro" id="IPR006674">
    <property type="entry name" value="HD_domain"/>
</dbReference>
<dbReference type="AlphaFoldDB" id="A0A1X7H6E9"/>
<dbReference type="GO" id="GO:0046872">
    <property type="term" value="F:metal ion binding"/>
    <property type="evidence" value="ECO:0007669"/>
    <property type="project" value="UniProtKB-KW"/>
</dbReference>
<accession>A0A1X7H6E9</accession>
<evidence type="ECO:0000256" key="2">
    <source>
        <dbReference type="ARBA" id="ARBA00022741"/>
    </source>
</evidence>
<feature type="domain" description="HD" evidence="4">
    <location>
        <begin position="34"/>
        <end position="148"/>
    </location>
</feature>
<evidence type="ECO:0000313" key="5">
    <source>
        <dbReference type="EMBL" id="SMF79953.1"/>
    </source>
</evidence>
<gene>
    <name evidence="5" type="ORF">SAMN05661091_1784</name>
</gene>
<dbReference type="Proteomes" id="UP000192940">
    <property type="component" value="Chromosome I"/>
</dbReference>
<reference evidence="6" key="1">
    <citation type="submission" date="2017-04" db="EMBL/GenBank/DDBJ databases">
        <authorList>
            <person name="Varghese N."/>
            <person name="Submissions S."/>
        </authorList>
    </citation>
    <scope>NUCLEOTIDE SEQUENCE [LARGE SCALE GENOMIC DNA]</scope>
    <source>
        <strain evidence="6">N3/975</strain>
    </source>
</reference>
<dbReference type="InterPro" id="IPR005249">
    <property type="entry name" value="YqeK"/>
</dbReference>
<evidence type="ECO:0000259" key="4">
    <source>
        <dbReference type="Pfam" id="PF01966"/>
    </source>
</evidence>
<evidence type="ECO:0000256" key="3">
    <source>
        <dbReference type="ARBA" id="ARBA00022801"/>
    </source>
</evidence>
<dbReference type="NCBIfam" id="TIGR00488">
    <property type="entry name" value="bis(5'-nucleosyl)-tetraphosphatase (symmetrical) YqeK"/>
    <property type="match status" value="1"/>
</dbReference>
<dbReference type="SUPFAM" id="SSF109604">
    <property type="entry name" value="HD-domain/PDEase-like"/>
    <property type="match status" value="1"/>
</dbReference>
<dbReference type="RefSeq" id="WP_208918659.1">
    <property type="nucleotide sequence ID" value="NZ_LT840184.1"/>
</dbReference>
<organism evidence="5 6">
    <name type="scientific">Paenibacillus uliginis N3/975</name>
    <dbReference type="NCBI Taxonomy" id="1313296"/>
    <lineage>
        <taxon>Bacteria</taxon>
        <taxon>Bacillati</taxon>
        <taxon>Bacillota</taxon>
        <taxon>Bacilli</taxon>
        <taxon>Bacillales</taxon>
        <taxon>Paenibacillaceae</taxon>
        <taxon>Paenibacillus</taxon>
    </lineage>
</organism>
<dbReference type="Gene3D" id="1.10.3210.10">
    <property type="entry name" value="Hypothetical protein af1432"/>
    <property type="match status" value="1"/>
</dbReference>
<keyword evidence="1" id="KW-0479">Metal-binding</keyword>
<keyword evidence="6" id="KW-1185">Reference proteome</keyword>
<evidence type="ECO:0000256" key="1">
    <source>
        <dbReference type="ARBA" id="ARBA00022723"/>
    </source>
</evidence>
<keyword evidence="3 5" id="KW-0378">Hydrolase</keyword>
<name>A0A1X7H6E9_9BACL</name>
<dbReference type="PANTHER" id="PTHR35795:SF1">
    <property type="entry name" value="BIS(5'-NUCLEOSYL)-TETRAPHOSPHATASE, SYMMETRICAL"/>
    <property type="match status" value="1"/>
</dbReference>
<proteinExistence type="predicted"/>
<dbReference type="PANTHER" id="PTHR35795">
    <property type="entry name" value="SLR1885 PROTEIN"/>
    <property type="match status" value="1"/>
</dbReference>
<dbReference type="GO" id="GO:0016787">
    <property type="term" value="F:hydrolase activity"/>
    <property type="evidence" value="ECO:0007669"/>
    <property type="project" value="UniProtKB-KW"/>
</dbReference>
<evidence type="ECO:0000313" key="6">
    <source>
        <dbReference type="Proteomes" id="UP000192940"/>
    </source>
</evidence>
<protein>
    <submittedName>
        <fullName evidence="5">Putative HD superfamily hydrolase of NAD metabolism</fullName>
    </submittedName>
</protein>
<dbReference type="Pfam" id="PF01966">
    <property type="entry name" value="HD"/>
    <property type="match status" value="1"/>
</dbReference>
<dbReference type="EMBL" id="LT840184">
    <property type="protein sequence ID" value="SMF79953.1"/>
    <property type="molecule type" value="Genomic_DNA"/>
</dbReference>
<keyword evidence="2" id="KW-0547">Nucleotide-binding</keyword>
<dbReference type="InterPro" id="IPR051094">
    <property type="entry name" value="Diverse_Catalytic_Enzymes"/>
</dbReference>